<gene>
    <name evidence="2" type="primary">LOC117640618</name>
</gene>
<evidence type="ECO:0000313" key="2">
    <source>
        <dbReference type="RefSeq" id="XP_034233165.1"/>
    </source>
</evidence>
<proteinExistence type="predicted"/>
<dbReference type="Proteomes" id="UP000515158">
    <property type="component" value="Unplaced"/>
</dbReference>
<keyword evidence="1" id="KW-1185">Reference proteome</keyword>
<evidence type="ECO:0000313" key="1">
    <source>
        <dbReference type="Proteomes" id="UP000515158"/>
    </source>
</evidence>
<dbReference type="OrthoDB" id="6339351at2759"/>
<accession>A0A6P8Y918</accession>
<protein>
    <submittedName>
        <fullName evidence="2">Uncharacterized protein LOC117640618 isoform X2</fullName>
    </submittedName>
</protein>
<dbReference type="RefSeq" id="XP_034233165.1">
    <property type="nucleotide sequence ID" value="XM_034377274.1"/>
</dbReference>
<organism evidence="2">
    <name type="scientific">Thrips palmi</name>
    <name type="common">Melon thrips</name>
    <dbReference type="NCBI Taxonomy" id="161013"/>
    <lineage>
        <taxon>Eukaryota</taxon>
        <taxon>Metazoa</taxon>
        <taxon>Ecdysozoa</taxon>
        <taxon>Arthropoda</taxon>
        <taxon>Hexapoda</taxon>
        <taxon>Insecta</taxon>
        <taxon>Pterygota</taxon>
        <taxon>Neoptera</taxon>
        <taxon>Paraneoptera</taxon>
        <taxon>Thysanoptera</taxon>
        <taxon>Terebrantia</taxon>
        <taxon>Thripoidea</taxon>
        <taxon>Thripidae</taxon>
        <taxon>Thrips</taxon>
    </lineage>
</organism>
<dbReference type="GeneID" id="117640618"/>
<sequence length="134" mass="15015">MLKFLLLPVQRHWSMTTHFALDRGFFLGRGVYQPVLRWTTCHPLLLRNVSQNLSLSCCFDPLDDAGGPSLRRGDCSVPCSLSVRLQQRHSTSSCQSLLLVTHWNLLRSCVHWGVASPAEKSPLKLVSAIGFLAR</sequence>
<name>A0A6P8Y918_THRPL</name>
<reference evidence="2" key="1">
    <citation type="submission" date="2025-08" db="UniProtKB">
        <authorList>
            <consortium name="RefSeq"/>
        </authorList>
    </citation>
    <scope>IDENTIFICATION</scope>
    <source>
        <tissue evidence="2">Total insect</tissue>
    </source>
</reference>
<dbReference type="AlphaFoldDB" id="A0A6P8Y918"/>